<feature type="transmembrane region" description="Helical" evidence="1">
    <location>
        <begin position="215"/>
        <end position="233"/>
    </location>
</feature>
<accession>A0A8J3TYE5</accession>
<dbReference type="Pfam" id="PF06197">
    <property type="entry name" value="DUF998"/>
    <property type="match status" value="1"/>
</dbReference>
<sequence length="247" mass="26356">MSPRDTQPVRMGTVEPHATAVVDPNPRRLARMLAGVGSLWIACALATALAGELGRPGGIDLIRPTFSELIFTSLGARLVGISMIALAFASICIAFALVDLRAPADRLAWVLITGWTGALVLAAIFPMAPVGAPPIWHDTLHRYTALVGFICLPVAGLRLARRFRTDPRWRSTVALVRLLSTASLLGIAAFVATFIPIDDSMWLLGARQFSGITERVPLVTNIALLATLAAAVLRADHGIPDDQDTLP</sequence>
<evidence type="ECO:0008006" key="4">
    <source>
        <dbReference type="Google" id="ProtNLM"/>
    </source>
</evidence>
<feature type="transmembrane region" description="Helical" evidence="1">
    <location>
        <begin position="74"/>
        <end position="98"/>
    </location>
</feature>
<dbReference type="EMBL" id="BOOO01000041">
    <property type="protein sequence ID" value="GII33612.1"/>
    <property type="molecule type" value="Genomic_DNA"/>
</dbReference>
<keyword evidence="3" id="KW-1185">Reference proteome</keyword>
<evidence type="ECO:0000313" key="3">
    <source>
        <dbReference type="Proteomes" id="UP000650628"/>
    </source>
</evidence>
<gene>
    <name evidence="2" type="ORF">Pmi06nite_70540</name>
</gene>
<proteinExistence type="predicted"/>
<dbReference type="Proteomes" id="UP000650628">
    <property type="component" value="Unassembled WGS sequence"/>
</dbReference>
<organism evidence="2 3">
    <name type="scientific">Planotetraspora mira</name>
    <dbReference type="NCBI Taxonomy" id="58121"/>
    <lineage>
        <taxon>Bacteria</taxon>
        <taxon>Bacillati</taxon>
        <taxon>Actinomycetota</taxon>
        <taxon>Actinomycetes</taxon>
        <taxon>Streptosporangiales</taxon>
        <taxon>Streptosporangiaceae</taxon>
        <taxon>Planotetraspora</taxon>
    </lineage>
</organism>
<keyword evidence="1" id="KW-0812">Transmembrane</keyword>
<evidence type="ECO:0000256" key="1">
    <source>
        <dbReference type="SAM" id="Phobius"/>
    </source>
</evidence>
<feature type="transmembrane region" description="Helical" evidence="1">
    <location>
        <begin position="172"/>
        <end position="195"/>
    </location>
</feature>
<keyword evidence="1" id="KW-0472">Membrane</keyword>
<feature type="transmembrane region" description="Helical" evidence="1">
    <location>
        <begin position="33"/>
        <end position="54"/>
    </location>
</feature>
<protein>
    <recommendedName>
        <fullName evidence="4">DUF998 domain-containing protein</fullName>
    </recommendedName>
</protein>
<name>A0A8J3TYE5_9ACTN</name>
<dbReference type="AlphaFoldDB" id="A0A8J3TYE5"/>
<keyword evidence="1" id="KW-1133">Transmembrane helix</keyword>
<evidence type="ECO:0000313" key="2">
    <source>
        <dbReference type="EMBL" id="GII33612.1"/>
    </source>
</evidence>
<feature type="transmembrane region" description="Helical" evidence="1">
    <location>
        <begin position="107"/>
        <end position="128"/>
    </location>
</feature>
<feature type="transmembrane region" description="Helical" evidence="1">
    <location>
        <begin position="140"/>
        <end position="160"/>
    </location>
</feature>
<comment type="caution">
    <text evidence="2">The sequence shown here is derived from an EMBL/GenBank/DDBJ whole genome shotgun (WGS) entry which is preliminary data.</text>
</comment>
<reference evidence="2 3" key="1">
    <citation type="submission" date="2021-01" db="EMBL/GenBank/DDBJ databases">
        <title>Whole genome shotgun sequence of Planotetraspora mira NBRC 15435.</title>
        <authorList>
            <person name="Komaki H."/>
            <person name="Tamura T."/>
        </authorList>
    </citation>
    <scope>NUCLEOTIDE SEQUENCE [LARGE SCALE GENOMIC DNA]</scope>
    <source>
        <strain evidence="2 3">NBRC 15435</strain>
    </source>
</reference>
<dbReference type="InterPro" id="IPR009339">
    <property type="entry name" value="DUF998"/>
</dbReference>